<evidence type="ECO:0000256" key="1">
    <source>
        <dbReference type="SAM" id="MobiDB-lite"/>
    </source>
</evidence>
<dbReference type="Proteomes" id="UP000683360">
    <property type="component" value="Unassembled WGS sequence"/>
</dbReference>
<feature type="compositionally biased region" description="Basic and acidic residues" evidence="1">
    <location>
        <begin position="261"/>
        <end position="275"/>
    </location>
</feature>
<name>A0A8S3QSA5_MYTED</name>
<proteinExistence type="predicted"/>
<evidence type="ECO:0000313" key="3">
    <source>
        <dbReference type="Proteomes" id="UP000683360"/>
    </source>
</evidence>
<keyword evidence="3" id="KW-1185">Reference proteome</keyword>
<comment type="caution">
    <text evidence="2">The sequence shown here is derived from an EMBL/GenBank/DDBJ whole genome shotgun (WGS) entry which is preliminary data.</text>
</comment>
<organism evidence="2 3">
    <name type="scientific">Mytilus edulis</name>
    <name type="common">Blue mussel</name>
    <dbReference type="NCBI Taxonomy" id="6550"/>
    <lineage>
        <taxon>Eukaryota</taxon>
        <taxon>Metazoa</taxon>
        <taxon>Spiralia</taxon>
        <taxon>Lophotrochozoa</taxon>
        <taxon>Mollusca</taxon>
        <taxon>Bivalvia</taxon>
        <taxon>Autobranchia</taxon>
        <taxon>Pteriomorphia</taxon>
        <taxon>Mytilida</taxon>
        <taxon>Mytiloidea</taxon>
        <taxon>Mytilidae</taxon>
        <taxon>Mytilinae</taxon>
        <taxon>Mytilus</taxon>
    </lineage>
</organism>
<accession>A0A8S3QSA5</accession>
<dbReference type="OrthoDB" id="10029313at2759"/>
<feature type="region of interest" description="Disordered" evidence="1">
    <location>
        <begin position="256"/>
        <end position="275"/>
    </location>
</feature>
<dbReference type="AlphaFoldDB" id="A0A8S3QSA5"/>
<feature type="region of interest" description="Disordered" evidence="1">
    <location>
        <begin position="112"/>
        <end position="232"/>
    </location>
</feature>
<feature type="compositionally biased region" description="Basic residues" evidence="1">
    <location>
        <begin position="211"/>
        <end position="223"/>
    </location>
</feature>
<feature type="compositionally biased region" description="Polar residues" evidence="1">
    <location>
        <begin position="130"/>
        <end position="147"/>
    </location>
</feature>
<reference evidence="2" key="1">
    <citation type="submission" date="2021-03" db="EMBL/GenBank/DDBJ databases">
        <authorList>
            <person name="Bekaert M."/>
        </authorList>
    </citation>
    <scope>NUCLEOTIDE SEQUENCE</scope>
</reference>
<feature type="compositionally biased region" description="Polar residues" evidence="1">
    <location>
        <begin position="155"/>
        <end position="176"/>
    </location>
</feature>
<feature type="compositionally biased region" description="Polar residues" evidence="1">
    <location>
        <begin position="198"/>
        <end position="210"/>
    </location>
</feature>
<gene>
    <name evidence="2" type="ORF">MEDL_13247</name>
</gene>
<feature type="compositionally biased region" description="Basic residues" evidence="1">
    <location>
        <begin position="120"/>
        <end position="129"/>
    </location>
</feature>
<protein>
    <submittedName>
        <fullName evidence="2">Uncharacterized protein</fullName>
    </submittedName>
</protein>
<dbReference type="EMBL" id="CAJPWZ010000681">
    <property type="protein sequence ID" value="CAG2198498.1"/>
    <property type="molecule type" value="Genomic_DNA"/>
</dbReference>
<evidence type="ECO:0000313" key="2">
    <source>
        <dbReference type="EMBL" id="CAG2198498.1"/>
    </source>
</evidence>
<sequence length="275" mass="32764">MDSPIFPRKFLIKEIEAEPIEDTKLRWDLAIQQFQTEISIILNKQTSYTEKYNAIDAEMVAGIQKISTERIAEKLKEIWTRDIFKEEEKSRNLWHKKQEFLENYIKNYGKEQSFEDNRKPNKYKKRQQRSKLQTGQNTRRQPSGQKKITNRRRSSSTARKNTSTNISRRQSRSLSTKGERKSYAEVVRNASSQKRRTANPQSGRGNYQQNRRPRNKSVNRSRINKNNVQNNRQNYVNYVKTNQRQNQEKRIHFLMSGQITPEREKNPEETSLKHA</sequence>